<evidence type="ECO:0000313" key="2">
    <source>
        <dbReference type="EMBL" id="JAG16286.1"/>
    </source>
</evidence>
<accession>A0A0A9X9G6</accession>
<dbReference type="EMBL" id="GBHO01027318">
    <property type="protein sequence ID" value="JAG16286.1"/>
    <property type="molecule type" value="Transcribed_RNA"/>
</dbReference>
<name>A0A0A9X9G6_LYGHE</name>
<reference evidence="2" key="1">
    <citation type="journal article" date="2014" name="PLoS ONE">
        <title>Transcriptome-Based Identification of ABC Transporters in the Western Tarnished Plant Bug Lygus hesperus.</title>
        <authorList>
            <person name="Hull J.J."/>
            <person name="Chaney K."/>
            <person name="Geib S.M."/>
            <person name="Fabrick J.A."/>
            <person name="Brent C.S."/>
            <person name="Walsh D."/>
            <person name="Lavine L.C."/>
        </authorList>
    </citation>
    <scope>NUCLEOTIDE SEQUENCE</scope>
</reference>
<feature type="non-terminal residue" evidence="2">
    <location>
        <position position="1"/>
    </location>
</feature>
<sequence length="119" mass="12523">HGSSGSAAASQPRPRHGSQHNGSVVCAARAADSTAKLHRRTLHEYGAGRWCGLQLVDIVASAQRGGAVSSAAVVCRLVAARSGLVVHLRLRRFLRWCCGLVVEPPPPHPPSPPRCLLVA</sequence>
<reference evidence="2" key="2">
    <citation type="submission" date="2014-07" db="EMBL/GenBank/DDBJ databases">
        <authorList>
            <person name="Hull J."/>
        </authorList>
    </citation>
    <scope>NUCLEOTIDE SEQUENCE</scope>
</reference>
<dbReference type="AlphaFoldDB" id="A0A0A9X9G6"/>
<feature type="region of interest" description="Disordered" evidence="1">
    <location>
        <begin position="1"/>
        <end position="23"/>
    </location>
</feature>
<protein>
    <submittedName>
        <fullName evidence="2">Uncharacterized protein</fullName>
    </submittedName>
</protein>
<gene>
    <name evidence="2" type="ORF">CM83_553</name>
</gene>
<proteinExistence type="predicted"/>
<evidence type="ECO:0000256" key="1">
    <source>
        <dbReference type="SAM" id="MobiDB-lite"/>
    </source>
</evidence>
<organism evidence="2">
    <name type="scientific">Lygus hesperus</name>
    <name type="common">Western plant bug</name>
    <dbReference type="NCBI Taxonomy" id="30085"/>
    <lineage>
        <taxon>Eukaryota</taxon>
        <taxon>Metazoa</taxon>
        <taxon>Ecdysozoa</taxon>
        <taxon>Arthropoda</taxon>
        <taxon>Hexapoda</taxon>
        <taxon>Insecta</taxon>
        <taxon>Pterygota</taxon>
        <taxon>Neoptera</taxon>
        <taxon>Paraneoptera</taxon>
        <taxon>Hemiptera</taxon>
        <taxon>Heteroptera</taxon>
        <taxon>Panheteroptera</taxon>
        <taxon>Cimicomorpha</taxon>
        <taxon>Miridae</taxon>
        <taxon>Mirini</taxon>
        <taxon>Lygus</taxon>
    </lineage>
</organism>